<evidence type="ECO:0000313" key="2">
    <source>
        <dbReference type="WBParaSite" id="nRc.2.0.1.t36873-RA"/>
    </source>
</evidence>
<evidence type="ECO:0000313" key="1">
    <source>
        <dbReference type="Proteomes" id="UP000887565"/>
    </source>
</evidence>
<organism evidence="1 2">
    <name type="scientific">Romanomermis culicivorax</name>
    <name type="common">Nematode worm</name>
    <dbReference type="NCBI Taxonomy" id="13658"/>
    <lineage>
        <taxon>Eukaryota</taxon>
        <taxon>Metazoa</taxon>
        <taxon>Ecdysozoa</taxon>
        <taxon>Nematoda</taxon>
        <taxon>Enoplea</taxon>
        <taxon>Dorylaimia</taxon>
        <taxon>Mermithida</taxon>
        <taxon>Mermithoidea</taxon>
        <taxon>Mermithidae</taxon>
        <taxon>Romanomermis</taxon>
    </lineage>
</organism>
<reference evidence="2" key="1">
    <citation type="submission" date="2022-11" db="UniProtKB">
        <authorList>
            <consortium name="WormBaseParasite"/>
        </authorList>
    </citation>
    <scope>IDENTIFICATION</scope>
</reference>
<dbReference type="AlphaFoldDB" id="A0A915KDK1"/>
<dbReference type="WBParaSite" id="nRc.2.0.1.t36873-RA">
    <property type="protein sequence ID" value="nRc.2.0.1.t36873-RA"/>
    <property type="gene ID" value="nRc.2.0.1.g36873"/>
</dbReference>
<name>A0A915KDK1_ROMCU</name>
<protein>
    <submittedName>
        <fullName evidence="2">Uncharacterized protein</fullName>
    </submittedName>
</protein>
<proteinExistence type="predicted"/>
<dbReference type="Proteomes" id="UP000887565">
    <property type="component" value="Unplaced"/>
</dbReference>
<sequence>MFHVIGAHPSFFGRQGQRRIQTIQMESQRAIIAWDQGIGAATPTKTRAIFGILTNFPVEIARKT</sequence>
<accession>A0A915KDK1</accession>
<keyword evidence="1" id="KW-1185">Reference proteome</keyword>